<protein>
    <submittedName>
        <fullName evidence="2">Uncharacterized protein</fullName>
    </submittedName>
</protein>
<sequence length="36" mass="3636">MAGAGGQEDKGLSLAVAIIVLSLLAMLAALFSEFLD</sequence>
<organism evidence="2">
    <name type="scientific">marine sediment metagenome</name>
    <dbReference type="NCBI Taxonomy" id="412755"/>
    <lineage>
        <taxon>unclassified sequences</taxon>
        <taxon>metagenomes</taxon>
        <taxon>ecological metagenomes</taxon>
    </lineage>
</organism>
<name>A0A0F9E4U9_9ZZZZ</name>
<gene>
    <name evidence="2" type="ORF">LCGC14_2410380</name>
</gene>
<accession>A0A0F9E4U9</accession>
<dbReference type="AlphaFoldDB" id="A0A0F9E4U9"/>
<dbReference type="EMBL" id="LAZR01036403">
    <property type="protein sequence ID" value="KKL24931.1"/>
    <property type="molecule type" value="Genomic_DNA"/>
</dbReference>
<keyword evidence="1" id="KW-0812">Transmembrane</keyword>
<evidence type="ECO:0000313" key="2">
    <source>
        <dbReference type="EMBL" id="KKL24931.1"/>
    </source>
</evidence>
<proteinExistence type="predicted"/>
<keyword evidence="1" id="KW-0472">Membrane</keyword>
<keyword evidence="1" id="KW-1133">Transmembrane helix</keyword>
<comment type="caution">
    <text evidence="2">The sequence shown here is derived from an EMBL/GenBank/DDBJ whole genome shotgun (WGS) entry which is preliminary data.</text>
</comment>
<feature type="transmembrane region" description="Helical" evidence="1">
    <location>
        <begin position="12"/>
        <end position="31"/>
    </location>
</feature>
<reference evidence="2" key="1">
    <citation type="journal article" date="2015" name="Nature">
        <title>Complex archaea that bridge the gap between prokaryotes and eukaryotes.</title>
        <authorList>
            <person name="Spang A."/>
            <person name="Saw J.H."/>
            <person name="Jorgensen S.L."/>
            <person name="Zaremba-Niedzwiedzka K."/>
            <person name="Martijn J."/>
            <person name="Lind A.E."/>
            <person name="van Eijk R."/>
            <person name="Schleper C."/>
            <person name="Guy L."/>
            <person name="Ettema T.J."/>
        </authorList>
    </citation>
    <scope>NUCLEOTIDE SEQUENCE</scope>
</reference>
<evidence type="ECO:0000256" key="1">
    <source>
        <dbReference type="SAM" id="Phobius"/>
    </source>
</evidence>